<feature type="region of interest" description="Disordered" evidence="1">
    <location>
        <begin position="24"/>
        <end position="45"/>
    </location>
</feature>
<sequence>MGLQTSPGEQDCCGPVLHSSRERYLLKPSRGTSRSSSPPVRAREENLRRVLARTPTEQRRLADGRDTEDVLIGMVREWDQIRGGSVHCDITGSRWAHMSDDSWVIGDFRPFGVSTDMCAVGDHAVARTFASGYQKVIYSSAPPVAYWSAVTTLEDVIPVMLAVLDRELTGAVACLDWYLQTPCHARLCPHHPDGDDRPICGSTSCADAAPDSPCDCLCRGENHGLGKAALPAKPEAPDWSTAPAPLWRPGSGTVEVDPVHRQFAGRSPFSRHGGRVRAPSVAWTGLVGDSSTDRS</sequence>
<organism evidence="2 3">
    <name type="scientific">Kitasatospora viridis</name>
    <dbReference type="NCBI Taxonomy" id="281105"/>
    <lineage>
        <taxon>Bacteria</taxon>
        <taxon>Bacillati</taxon>
        <taxon>Actinomycetota</taxon>
        <taxon>Actinomycetes</taxon>
        <taxon>Kitasatosporales</taxon>
        <taxon>Streptomycetaceae</taxon>
        <taxon>Kitasatospora</taxon>
    </lineage>
</organism>
<gene>
    <name evidence="2" type="ORF">FHX73_112920</name>
</gene>
<dbReference type="AlphaFoldDB" id="A0A561UIB5"/>
<evidence type="ECO:0000313" key="2">
    <source>
        <dbReference type="EMBL" id="TWF99084.1"/>
    </source>
</evidence>
<proteinExistence type="predicted"/>
<dbReference type="Proteomes" id="UP000317940">
    <property type="component" value="Unassembled WGS sequence"/>
</dbReference>
<feature type="compositionally biased region" description="Low complexity" evidence="1">
    <location>
        <begin position="28"/>
        <end position="40"/>
    </location>
</feature>
<name>A0A561UIB5_9ACTN</name>
<accession>A0A561UIB5</accession>
<protein>
    <submittedName>
        <fullName evidence="2">Uncharacterized protein</fullName>
    </submittedName>
</protein>
<evidence type="ECO:0000313" key="3">
    <source>
        <dbReference type="Proteomes" id="UP000317940"/>
    </source>
</evidence>
<keyword evidence="3" id="KW-1185">Reference proteome</keyword>
<evidence type="ECO:0000256" key="1">
    <source>
        <dbReference type="SAM" id="MobiDB-lite"/>
    </source>
</evidence>
<dbReference type="EMBL" id="VIWT01000001">
    <property type="protein sequence ID" value="TWF99084.1"/>
    <property type="molecule type" value="Genomic_DNA"/>
</dbReference>
<comment type="caution">
    <text evidence="2">The sequence shown here is derived from an EMBL/GenBank/DDBJ whole genome shotgun (WGS) entry which is preliminary data.</text>
</comment>
<reference evidence="2 3" key="1">
    <citation type="submission" date="2019-06" db="EMBL/GenBank/DDBJ databases">
        <title>Sequencing the genomes of 1000 actinobacteria strains.</title>
        <authorList>
            <person name="Klenk H.-P."/>
        </authorList>
    </citation>
    <scope>NUCLEOTIDE SEQUENCE [LARGE SCALE GENOMIC DNA]</scope>
    <source>
        <strain evidence="2 3">DSM 44826</strain>
    </source>
</reference>